<sequence length="459" mass="54165">MVAKLNSLTDVLKKTLYFFDGLSVDEISPYVQKKMLQDCSTEMVAERITLCLKQHQCFYTDENGKWRLKLQGFPENDHFYAMLIKRQQPMALRQIVSNSVAKRKRIRKLAEEAALIPDGRFVQLDNGNWGLTEWNVESEQYSIKHLVIKALKLHQGGLSTQQLFEIVNTWRPTSKPAVQQILNKFPYFERVSSDVWIYNQPAHVLYDDLIKRYLKIIQKQKNKWQNDRQRWTQKTENLARQLQEIGAAQKEAAAALAQRASIVEQYNHLATQLSEKDLLLNLRKKEILRYRHELERLDNKANSILYQCRLWVRRAREAESEVARLRQSAEKTQNSLEGLFSKLQQYKERDRENKARLAELKERYSTRVAELQTEIVELKQKLEKYQDKAGLEERRLHQDINILSNDLKEALEEGEDLQKSLRLTQQELARVQEEKLQLEKILNRPLVKLVSRVSTFFGW</sequence>
<evidence type="ECO:0000313" key="3">
    <source>
        <dbReference type="Proteomes" id="UP000009226"/>
    </source>
</evidence>
<accession>F6B5X4</accession>
<keyword evidence="3" id="KW-1185">Reference proteome</keyword>
<proteinExistence type="predicted"/>
<evidence type="ECO:0000256" key="1">
    <source>
        <dbReference type="SAM" id="Coils"/>
    </source>
</evidence>
<dbReference type="AlphaFoldDB" id="F6B5X4"/>
<dbReference type="KEGG" id="dca:Desca_1437"/>
<keyword evidence="1" id="KW-0175">Coiled coil</keyword>
<dbReference type="EMBL" id="CP002736">
    <property type="protein sequence ID" value="AEF94293.1"/>
    <property type="molecule type" value="Genomic_DNA"/>
</dbReference>
<gene>
    <name evidence="2" type="ordered locus">Desca_1437</name>
</gene>
<dbReference type="STRING" id="868595.Desca_1437"/>
<dbReference type="eggNOG" id="COG1196">
    <property type="taxonomic scope" value="Bacteria"/>
</dbReference>
<evidence type="ECO:0000313" key="2">
    <source>
        <dbReference type="EMBL" id="AEF94293.1"/>
    </source>
</evidence>
<organism evidence="2 3">
    <name type="scientific">Desulfotomaculum nigrificans (strain DSM 14880 / VKM B-2319 / CO-1-SRB)</name>
    <name type="common">Desulfotomaculum carboxydivorans</name>
    <dbReference type="NCBI Taxonomy" id="868595"/>
    <lineage>
        <taxon>Bacteria</taxon>
        <taxon>Bacillati</taxon>
        <taxon>Bacillota</taxon>
        <taxon>Clostridia</taxon>
        <taxon>Eubacteriales</taxon>
        <taxon>Desulfotomaculaceae</taxon>
        <taxon>Desulfotomaculum</taxon>
    </lineage>
</organism>
<dbReference type="InterPro" id="IPR038087">
    <property type="entry name" value="RNAP_delta_N_dom_sf"/>
</dbReference>
<dbReference type="RefSeq" id="WP_013810188.1">
    <property type="nucleotide sequence ID" value="NC_015565.1"/>
</dbReference>
<name>F6B5X4_DESCC</name>
<dbReference type="Gene3D" id="1.10.10.1250">
    <property type="entry name" value="RNA polymerase, subunit delta, N-terminal domain"/>
    <property type="match status" value="1"/>
</dbReference>
<protein>
    <recommendedName>
        <fullName evidence="4">Phage-shock protein</fullName>
    </recommendedName>
</protein>
<evidence type="ECO:0008006" key="4">
    <source>
        <dbReference type="Google" id="ProtNLM"/>
    </source>
</evidence>
<dbReference type="Proteomes" id="UP000009226">
    <property type="component" value="Chromosome"/>
</dbReference>
<reference evidence="2" key="1">
    <citation type="submission" date="2011-05" db="EMBL/GenBank/DDBJ databases">
        <title>Complete sequence of Desulfotomaculum carboxydivorans CO-1-SRB.</title>
        <authorList>
            <consortium name="US DOE Joint Genome Institute"/>
            <person name="Lucas S."/>
            <person name="Han J."/>
            <person name="Lapidus A."/>
            <person name="Cheng J.-F."/>
            <person name="Goodwin L."/>
            <person name="Pitluck S."/>
            <person name="Peters L."/>
            <person name="Mikhailova N."/>
            <person name="Lu M."/>
            <person name="Han C."/>
            <person name="Tapia R."/>
            <person name="Land M."/>
            <person name="Hauser L."/>
            <person name="Kyrpides N."/>
            <person name="Ivanova N."/>
            <person name="Pagani I."/>
            <person name="Stams A."/>
            <person name="Plugge C."/>
            <person name="Muyzer G."/>
            <person name="Kuever J."/>
            <person name="Parshina S."/>
            <person name="Ivanova A."/>
            <person name="Nazina T."/>
            <person name="Woyke T."/>
        </authorList>
    </citation>
    <scope>NUCLEOTIDE SEQUENCE [LARGE SCALE GENOMIC DNA]</scope>
    <source>
        <strain evidence="2">CO-1-SRB</strain>
    </source>
</reference>
<feature type="coiled-coil region" evidence="1">
    <location>
        <begin position="214"/>
        <end position="441"/>
    </location>
</feature>
<dbReference type="HOGENOM" id="CLU_632589_0_0_9"/>